<reference evidence="7 8" key="1">
    <citation type="submission" date="2019-09" db="EMBL/GenBank/DDBJ databases">
        <title>Bird 10,000 Genomes (B10K) Project - Family phase.</title>
        <authorList>
            <person name="Zhang G."/>
        </authorList>
    </citation>
    <scope>NUCLEOTIDE SEQUENCE [LARGE SCALE GENOMIC DNA]</scope>
    <source>
        <strain evidence="7">OUT-0019</strain>
        <tissue evidence="7">Blood</tissue>
    </source>
</reference>
<keyword evidence="4 5" id="KW-0472">Membrane</keyword>
<dbReference type="InterPro" id="IPR002645">
    <property type="entry name" value="STAS_dom"/>
</dbReference>
<dbReference type="InterPro" id="IPR036513">
    <property type="entry name" value="STAS_dom_sf"/>
</dbReference>
<feature type="transmembrane region" description="Helical" evidence="5">
    <location>
        <begin position="218"/>
        <end position="239"/>
    </location>
</feature>
<feature type="transmembrane region" description="Helical" evidence="5">
    <location>
        <begin position="134"/>
        <end position="153"/>
    </location>
</feature>
<feature type="transmembrane region" description="Helical" evidence="5">
    <location>
        <begin position="448"/>
        <end position="465"/>
    </location>
</feature>
<feature type="non-terminal residue" evidence="7">
    <location>
        <position position="1"/>
    </location>
</feature>
<comment type="subcellular location">
    <subcellularLocation>
        <location evidence="1">Membrane</location>
        <topology evidence="1">Multi-pass membrane protein</topology>
    </subcellularLocation>
</comment>
<evidence type="ECO:0000256" key="5">
    <source>
        <dbReference type="SAM" id="Phobius"/>
    </source>
</evidence>
<dbReference type="EMBL" id="VZUE01000025">
    <property type="protein sequence ID" value="NXV42273.1"/>
    <property type="molecule type" value="Genomic_DNA"/>
</dbReference>
<feature type="transmembrane region" description="Helical" evidence="5">
    <location>
        <begin position="480"/>
        <end position="510"/>
    </location>
</feature>
<dbReference type="PANTHER" id="PTHR11814">
    <property type="entry name" value="SULFATE TRANSPORTER"/>
    <property type="match status" value="1"/>
</dbReference>
<dbReference type="InterPro" id="IPR011547">
    <property type="entry name" value="SLC26A/SulP_dom"/>
</dbReference>
<keyword evidence="3 5" id="KW-1133">Transmembrane helix</keyword>
<dbReference type="PROSITE" id="PS01130">
    <property type="entry name" value="SLC26A"/>
    <property type="match status" value="1"/>
</dbReference>
<evidence type="ECO:0000256" key="2">
    <source>
        <dbReference type="ARBA" id="ARBA00022692"/>
    </source>
</evidence>
<feature type="non-terminal residue" evidence="7">
    <location>
        <position position="767"/>
    </location>
</feature>
<keyword evidence="2 5" id="KW-0812">Transmembrane</keyword>
<dbReference type="NCBIfam" id="TIGR00815">
    <property type="entry name" value="sulP"/>
    <property type="match status" value="1"/>
</dbReference>
<feature type="transmembrane region" description="Helical" evidence="5">
    <location>
        <begin position="421"/>
        <end position="441"/>
    </location>
</feature>
<feature type="transmembrane region" description="Helical" evidence="5">
    <location>
        <begin position="297"/>
        <end position="316"/>
    </location>
</feature>
<accession>A0A7L3TRI9</accession>
<sequence>AAAGERAEEPLPELSHYLVARPIYSEAGFQEENERRSPLPPTLRERAQAACRCSRKRAFQITKSFLPILEWLPSYRVKEWLVSDVISGVSTGLVATLQGLAYALLVAVPVGYGLYSAFFPILTYFFLGTSRHISVGPFPVVSLMVGSVVLSMAPDDNFLIDGSNATGTNGTGALIDTESRDAQRVLIASTLTFLVGILQVIFGVLQIGFIVRYLADPLVGGFTTAAAFQVLVSQLKIVLNVSTKNYNGVLSIIYTLIETFEKIGTTNIADLTAGLLTIFVCMVVKEINDRFKHRIPIPIPIEVIVTIVATGISYAADLEKKYNAGIVKSIPRGFLPPEPPDVSLFSQMIAASFSIAIVAYAIAVSVGKVYATKYDYAIDGNQEFIAFGFSNIFSGAFSCFVATTALSRTAVQESTGGKTQVAGIISAGIVLISIVALGKLLEPLQKSVLAAVVIANLKGMFMQVFDVPRLWRQNKVDAMIWVFTCIASIILGLDLGLLAGLLFGLLTVVLRVQFPSWGGFGNIPGTDIYKKVKDYKNVIEPEGVKILKFSSPIFYANIDGLKSSLKSTVGFDAVKVYNKRLKALRKIQKLIKKGKLKATKVNIFFSFYSFSKYYTPIAKDPTDSGSCDSQVIVLTRVEARNSLNLPIPLGSSDYLCAVKVLALSCIIREFERIDVRVYFASYQDNLISQLERSAFFDDMVRKDIFFLTVHDAVLYIRNQMTYSDNQDPVFEKISLMQESKEPIEFTETSCPDDELDVQEEVGTLKLN</sequence>
<feature type="domain" description="STAS" evidence="6">
    <location>
        <begin position="534"/>
        <end position="716"/>
    </location>
</feature>
<feature type="transmembrane region" description="Helical" evidence="5">
    <location>
        <begin position="344"/>
        <end position="363"/>
    </location>
</feature>
<feature type="transmembrane region" description="Helical" evidence="5">
    <location>
        <begin position="100"/>
        <end position="127"/>
    </location>
</feature>
<evidence type="ECO:0000256" key="3">
    <source>
        <dbReference type="ARBA" id="ARBA00022989"/>
    </source>
</evidence>
<dbReference type="GO" id="GO:0016020">
    <property type="term" value="C:membrane"/>
    <property type="evidence" value="ECO:0007669"/>
    <property type="project" value="UniProtKB-SubCell"/>
</dbReference>
<dbReference type="InterPro" id="IPR001902">
    <property type="entry name" value="SLC26A/SulP_fam"/>
</dbReference>
<evidence type="ECO:0000259" key="6">
    <source>
        <dbReference type="PROSITE" id="PS50801"/>
    </source>
</evidence>
<comment type="caution">
    <text evidence="7">The sequence shown here is derived from an EMBL/GenBank/DDBJ whole genome shotgun (WGS) entry which is preliminary data.</text>
</comment>
<dbReference type="GO" id="GO:0008271">
    <property type="term" value="F:secondary active sulfate transmembrane transporter activity"/>
    <property type="evidence" value="ECO:0007669"/>
    <property type="project" value="InterPro"/>
</dbReference>
<evidence type="ECO:0000256" key="4">
    <source>
        <dbReference type="ARBA" id="ARBA00023136"/>
    </source>
</evidence>
<feature type="transmembrane region" description="Helical" evidence="5">
    <location>
        <begin position="186"/>
        <end position="211"/>
    </location>
</feature>
<protein>
    <submittedName>
        <fullName evidence="7">S26A4 protein</fullName>
    </submittedName>
</protein>
<dbReference type="Gene3D" id="3.30.750.24">
    <property type="entry name" value="STAS domain"/>
    <property type="match status" value="1"/>
</dbReference>
<feature type="transmembrane region" description="Helical" evidence="5">
    <location>
        <begin position="384"/>
        <end position="406"/>
    </location>
</feature>
<proteinExistence type="predicted"/>
<dbReference type="InterPro" id="IPR018045">
    <property type="entry name" value="S04_transporter_CS"/>
</dbReference>
<dbReference type="Pfam" id="PF01740">
    <property type="entry name" value="STAS"/>
    <property type="match status" value="1"/>
</dbReference>
<evidence type="ECO:0000313" key="8">
    <source>
        <dbReference type="Proteomes" id="UP000535478"/>
    </source>
</evidence>
<name>A0A7L3TRI9_URIAL</name>
<keyword evidence="8" id="KW-1185">Reference proteome</keyword>
<dbReference type="Proteomes" id="UP000535478">
    <property type="component" value="Unassembled WGS sequence"/>
</dbReference>
<dbReference type="Pfam" id="PF00916">
    <property type="entry name" value="Sulfate_transp"/>
    <property type="match status" value="1"/>
</dbReference>
<dbReference type="PROSITE" id="PS50801">
    <property type="entry name" value="STAS"/>
    <property type="match status" value="1"/>
</dbReference>
<dbReference type="AlphaFoldDB" id="A0A7L3TRI9"/>
<gene>
    <name evidence="7" type="primary">Slc26a4</name>
    <name evidence="7" type="ORF">URIAAL_R02139</name>
</gene>
<organism evidence="7 8">
    <name type="scientific">Uria aalge</name>
    <name type="common">Common mure</name>
    <name type="synonym">Colymbus aalge</name>
    <dbReference type="NCBI Taxonomy" id="13746"/>
    <lineage>
        <taxon>Eukaryota</taxon>
        <taxon>Metazoa</taxon>
        <taxon>Chordata</taxon>
        <taxon>Craniata</taxon>
        <taxon>Vertebrata</taxon>
        <taxon>Euteleostomi</taxon>
        <taxon>Archelosauria</taxon>
        <taxon>Archosauria</taxon>
        <taxon>Dinosauria</taxon>
        <taxon>Saurischia</taxon>
        <taxon>Theropoda</taxon>
        <taxon>Coelurosauria</taxon>
        <taxon>Aves</taxon>
        <taxon>Neognathae</taxon>
        <taxon>Neoaves</taxon>
        <taxon>Charadriiformes</taxon>
        <taxon>Alcidae</taxon>
        <taxon>Uria</taxon>
    </lineage>
</organism>
<evidence type="ECO:0000313" key="7">
    <source>
        <dbReference type="EMBL" id="NXV42273.1"/>
    </source>
</evidence>
<evidence type="ECO:0000256" key="1">
    <source>
        <dbReference type="ARBA" id="ARBA00004141"/>
    </source>
</evidence>